<name>A0A428TQM7_9HYPO</name>
<sequence>MADTAPSKTVNINGKQLSIPTGLFINNKFVKARGGKTFDVDDPTTGKKITTIQEGLEEDVDIAVRAARQAFEAGWADSDPAWRGSLLNRLADIVERNQAEILAIEMADSGKTLKGATSVDIPAAIGTLRYFGSWADKVYGRTASTVPGTFTYTVREPVGVCGQIIPWNFPLLMFIWKIAPALATGNTVVIKSAESTPLSALKLCEYIREAEFPPGTVNLVSGFGPTVGAALANHMDVDKVAFTGSTATGRAILKAAASSNLKKVTLELGGKSPNIVFPDADIEKAAHWSLFGIDFHAGQVCHAGTRIYVHEDVYDAFLAAFTKRMAAVNVGANFDGETDQGAIINKSQYDKIMGFIESGKKQGAKLHLGGRSVARNGGYFIQPTIFTNVTPDMEIVREEIFGPVVVVAKFKSEDEVLRLANDSPFGLAAGIHTKDYQRAVRVTRKLKAGTAWVNMFNFVHWSMPFGGYKESGIGRELGSEVLDNYTQVKTVYWNMDVPAPTETPKIAPKI</sequence>
<comment type="caution">
    <text evidence="10">The sequence shown here is derived from an EMBL/GenBank/DDBJ whole genome shotgun (WGS) entry which is preliminary data.</text>
</comment>
<protein>
    <recommendedName>
        <fullName evidence="4">aldehyde dehydrogenase (NAD(+))</fullName>
        <ecNumber evidence="4">1.2.1.3</ecNumber>
    </recommendedName>
</protein>
<dbReference type="SUPFAM" id="SSF53720">
    <property type="entry name" value="ALDH-like"/>
    <property type="match status" value="1"/>
</dbReference>
<comment type="pathway">
    <text evidence="5">Alcohol metabolism; ethanol degradation; acetate from ethanol: step 2/2.</text>
</comment>
<feature type="domain" description="Aldehyde dehydrogenase" evidence="9">
    <location>
        <begin position="29"/>
        <end position="491"/>
    </location>
</feature>
<dbReference type="GO" id="GO:0004029">
    <property type="term" value="F:aldehyde dehydrogenase (NAD+) activity"/>
    <property type="evidence" value="ECO:0007669"/>
    <property type="project" value="UniProtKB-EC"/>
</dbReference>
<dbReference type="InterPro" id="IPR016161">
    <property type="entry name" value="Ald_DH/histidinol_DH"/>
</dbReference>
<dbReference type="InterPro" id="IPR016162">
    <property type="entry name" value="Ald_DH_N"/>
</dbReference>
<dbReference type="FunFam" id="3.40.605.10:FF:000011">
    <property type="entry name" value="ALD5p Mitochondrial aldehyde dehydrogenase"/>
    <property type="match status" value="1"/>
</dbReference>
<organism evidence="10 11">
    <name type="scientific">Fusarium oligoseptatum</name>
    <dbReference type="NCBI Taxonomy" id="2604345"/>
    <lineage>
        <taxon>Eukaryota</taxon>
        <taxon>Fungi</taxon>
        <taxon>Dikarya</taxon>
        <taxon>Ascomycota</taxon>
        <taxon>Pezizomycotina</taxon>
        <taxon>Sordariomycetes</taxon>
        <taxon>Hypocreomycetidae</taxon>
        <taxon>Hypocreales</taxon>
        <taxon>Nectriaceae</taxon>
        <taxon>Fusarium</taxon>
        <taxon>Fusarium solani species complex</taxon>
    </lineage>
</organism>
<evidence type="ECO:0000256" key="2">
    <source>
        <dbReference type="ARBA" id="ARBA00023002"/>
    </source>
</evidence>
<dbReference type="Proteomes" id="UP000287144">
    <property type="component" value="Unassembled WGS sequence"/>
</dbReference>
<dbReference type="Gene3D" id="3.40.605.10">
    <property type="entry name" value="Aldehyde Dehydrogenase, Chain A, domain 1"/>
    <property type="match status" value="1"/>
</dbReference>
<evidence type="ECO:0000256" key="6">
    <source>
        <dbReference type="ARBA" id="ARBA00049194"/>
    </source>
</evidence>
<evidence type="ECO:0000313" key="11">
    <source>
        <dbReference type="Proteomes" id="UP000287144"/>
    </source>
</evidence>
<evidence type="ECO:0000256" key="1">
    <source>
        <dbReference type="ARBA" id="ARBA00009986"/>
    </source>
</evidence>
<dbReference type="FunFam" id="3.40.309.10:FF:000012">
    <property type="entry name" value="Betaine aldehyde dehydrogenase"/>
    <property type="match status" value="1"/>
</dbReference>
<evidence type="ECO:0000256" key="5">
    <source>
        <dbReference type="ARBA" id="ARBA00037885"/>
    </source>
</evidence>
<dbReference type="GO" id="GO:0046394">
    <property type="term" value="P:carboxylic acid biosynthetic process"/>
    <property type="evidence" value="ECO:0007669"/>
    <property type="project" value="UniProtKB-ARBA"/>
</dbReference>
<evidence type="ECO:0000259" key="9">
    <source>
        <dbReference type="Pfam" id="PF00171"/>
    </source>
</evidence>
<keyword evidence="2 8" id="KW-0560">Oxidoreductase</keyword>
<dbReference type="FunFam" id="3.40.605.10:FF:000026">
    <property type="entry name" value="Aldehyde dehydrogenase, putative"/>
    <property type="match status" value="1"/>
</dbReference>
<dbReference type="EC" id="1.2.1.3" evidence="4"/>
<dbReference type="Gene3D" id="3.40.309.10">
    <property type="entry name" value="Aldehyde Dehydrogenase, Chain A, domain 2"/>
    <property type="match status" value="1"/>
</dbReference>
<dbReference type="EMBL" id="NKCK01000060">
    <property type="protein sequence ID" value="RSM04324.1"/>
    <property type="molecule type" value="Genomic_DNA"/>
</dbReference>
<dbReference type="STRING" id="1325735.A0A428TQM7"/>
<dbReference type="InterPro" id="IPR029510">
    <property type="entry name" value="Ald_DH_CS_GLU"/>
</dbReference>
<comment type="similarity">
    <text evidence="1 8">Belongs to the aldehyde dehydrogenase family.</text>
</comment>
<dbReference type="PANTHER" id="PTHR11699">
    <property type="entry name" value="ALDEHYDE DEHYDROGENASE-RELATED"/>
    <property type="match status" value="1"/>
</dbReference>
<dbReference type="InterPro" id="IPR015590">
    <property type="entry name" value="Aldehyde_DH_dom"/>
</dbReference>
<dbReference type="AlphaFoldDB" id="A0A428TQM7"/>
<evidence type="ECO:0000256" key="4">
    <source>
        <dbReference type="ARBA" id="ARBA00024226"/>
    </source>
</evidence>
<gene>
    <name evidence="10" type="ORF">CEP52_006916</name>
</gene>
<evidence type="ECO:0000256" key="7">
    <source>
        <dbReference type="PROSITE-ProRule" id="PRU10007"/>
    </source>
</evidence>
<dbReference type="CDD" id="cd07091">
    <property type="entry name" value="ALDH_F1-2_Ald2-like"/>
    <property type="match status" value="1"/>
</dbReference>
<keyword evidence="3" id="KW-0520">NAD</keyword>
<reference evidence="10 11" key="1">
    <citation type="submission" date="2017-06" db="EMBL/GenBank/DDBJ databases">
        <title>Comparative genomic analysis of Ambrosia Fusariam Clade fungi.</title>
        <authorList>
            <person name="Stajich J.E."/>
            <person name="Carrillo J."/>
            <person name="Kijimoto T."/>
            <person name="Eskalen A."/>
            <person name="O'Donnell K."/>
            <person name="Kasson M."/>
        </authorList>
    </citation>
    <scope>NUCLEOTIDE SEQUENCE [LARGE SCALE GENOMIC DNA]</scope>
    <source>
        <strain evidence="10 11">NRRL62579</strain>
    </source>
</reference>
<feature type="active site" evidence="7">
    <location>
        <position position="267"/>
    </location>
</feature>
<evidence type="ECO:0000313" key="10">
    <source>
        <dbReference type="EMBL" id="RSM04324.1"/>
    </source>
</evidence>
<proteinExistence type="inferred from homology"/>
<evidence type="ECO:0000256" key="8">
    <source>
        <dbReference type="RuleBase" id="RU003345"/>
    </source>
</evidence>
<dbReference type="PROSITE" id="PS00687">
    <property type="entry name" value="ALDEHYDE_DEHYDR_GLU"/>
    <property type="match status" value="1"/>
</dbReference>
<evidence type="ECO:0000256" key="3">
    <source>
        <dbReference type="ARBA" id="ARBA00023027"/>
    </source>
</evidence>
<dbReference type="Pfam" id="PF00171">
    <property type="entry name" value="Aldedh"/>
    <property type="match status" value="1"/>
</dbReference>
<accession>A0A428TQM7</accession>
<comment type="catalytic activity">
    <reaction evidence="6">
        <text>an aldehyde + NAD(+) + H2O = a carboxylate + NADH + 2 H(+)</text>
        <dbReference type="Rhea" id="RHEA:16185"/>
        <dbReference type="ChEBI" id="CHEBI:15377"/>
        <dbReference type="ChEBI" id="CHEBI:15378"/>
        <dbReference type="ChEBI" id="CHEBI:17478"/>
        <dbReference type="ChEBI" id="CHEBI:29067"/>
        <dbReference type="ChEBI" id="CHEBI:57540"/>
        <dbReference type="ChEBI" id="CHEBI:57945"/>
        <dbReference type="EC" id="1.2.1.3"/>
    </reaction>
</comment>
<dbReference type="InterPro" id="IPR016163">
    <property type="entry name" value="Ald_DH_C"/>
</dbReference>
<keyword evidence="11" id="KW-1185">Reference proteome</keyword>